<dbReference type="KEGG" id="nwa:Nwat_2411"/>
<dbReference type="AlphaFoldDB" id="D8K988"/>
<feature type="region of interest" description="Disordered" evidence="1">
    <location>
        <begin position="68"/>
        <end position="91"/>
    </location>
</feature>
<evidence type="ECO:0000256" key="1">
    <source>
        <dbReference type="SAM" id="MobiDB-lite"/>
    </source>
</evidence>
<sequence length="91" mass="9814">MQIEISPGVLKELEYMIILHKKAGAPNPFDNVPDLNAYILTSVADGSRRPVPGNAAYSNPWGWWPNVQSTGNTAPITAPRPITKDSSSGPQ</sequence>
<organism evidence="2 3">
    <name type="scientific">Nitrosococcus watsoni (strain C-113)</name>
    <dbReference type="NCBI Taxonomy" id="105559"/>
    <lineage>
        <taxon>Bacteria</taxon>
        <taxon>Pseudomonadati</taxon>
        <taxon>Pseudomonadota</taxon>
        <taxon>Gammaproteobacteria</taxon>
        <taxon>Chromatiales</taxon>
        <taxon>Chromatiaceae</taxon>
        <taxon>Nitrosococcus</taxon>
    </lineage>
</organism>
<name>D8K988_NITWC</name>
<keyword evidence="3" id="KW-1185">Reference proteome</keyword>
<gene>
    <name evidence="2" type="ordered locus">Nwat_2411</name>
</gene>
<dbReference type="STRING" id="105559.Nwat_2411"/>
<dbReference type="eggNOG" id="ENOG50344Z5">
    <property type="taxonomic scope" value="Bacteria"/>
</dbReference>
<dbReference type="EMBL" id="CP002086">
    <property type="protein sequence ID" value="ADJ29231.1"/>
    <property type="molecule type" value="Genomic_DNA"/>
</dbReference>
<proteinExistence type="predicted"/>
<dbReference type="Proteomes" id="UP000000393">
    <property type="component" value="Chromosome"/>
</dbReference>
<protein>
    <submittedName>
        <fullName evidence="2">Uncharacterized protein</fullName>
    </submittedName>
</protein>
<reference evidence="2 3" key="1">
    <citation type="submission" date="2010-06" db="EMBL/GenBank/DDBJ databases">
        <title>Complete sequence of chromosome of Nitrosococcus watsoni C-113.</title>
        <authorList>
            <consortium name="US DOE Joint Genome Institute"/>
            <person name="Lucas S."/>
            <person name="Copeland A."/>
            <person name="Lapidus A."/>
            <person name="Cheng J.-F."/>
            <person name="Bruce D."/>
            <person name="Goodwin L."/>
            <person name="Pitluck S."/>
            <person name="Malfatti S.A."/>
            <person name="Chain P.S.G."/>
            <person name="Land M."/>
            <person name="Hauser L."/>
            <person name="Kyrpides N."/>
            <person name="Ivanova N."/>
            <person name="Cambell M.A."/>
            <person name="Heidelberg J.F."/>
            <person name="Klotz M.G."/>
            <person name="Woyke T."/>
        </authorList>
    </citation>
    <scope>NUCLEOTIDE SEQUENCE [LARGE SCALE GENOMIC DNA]</scope>
    <source>
        <strain evidence="2 3">C-113</strain>
    </source>
</reference>
<dbReference type="HOGENOM" id="CLU_2423958_0_0_6"/>
<accession>D8K988</accession>
<evidence type="ECO:0000313" key="2">
    <source>
        <dbReference type="EMBL" id="ADJ29231.1"/>
    </source>
</evidence>
<evidence type="ECO:0000313" key="3">
    <source>
        <dbReference type="Proteomes" id="UP000000393"/>
    </source>
</evidence>